<organism evidence="1">
    <name type="scientific">Arundo donax</name>
    <name type="common">Giant reed</name>
    <name type="synonym">Donax arundinaceus</name>
    <dbReference type="NCBI Taxonomy" id="35708"/>
    <lineage>
        <taxon>Eukaryota</taxon>
        <taxon>Viridiplantae</taxon>
        <taxon>Streptophyta</taxon>
        <taxon>Embryophyta</taxon>
        <taxon>Tracheophyta</taxon>
        <taxon>Spermatophyta</taxon>
        <taxon>Magnoliopsida</taxon>
        <taxon>Liliopsida</taxon>
        <taxon>Poales</taxon>
        <taxon>Poaceae</taxon>
        <taxon>PACMAD clade</taxon>
        <taxon>Arundinoideae</taxon>
        <taxon>Arundineae</taxon>
        <taxon>Arundo</taxon>
    </lineage>
</organism>
<evidence type="ECO:0000313" key="1">
    <source>
        <dbReference type="EMBL" id="JAD46716.1"/>
    </source>
</evidence>
<name>A0A0A9A6J7_ARUDO</name>
<reference evidence="1" key="2">
    <citation type="journal article" date="2015" name="Data Brief">
        <title>Shoot transcriptome of the giant reed, Arundo donax.</title>
        <authorList>
            <person name="Barrero R.A."/>
            <person name="Guerrero F.D."/>
            <person name="Moolhuijzen P."/>
            <person name="Goolsby J.A."/>
            <person name="Tidwell J."/>
            <person name="Bellgard S.E."/>
            <person name="Bellgard M.I."/>
        </authorList>
    </citation>
    <scope>NUCLEOTIDE SEQUENCE</scope>
    <source>
        <tissue evidence="1">Shoot tissue taken approximately 20 cm above the soil surface</tissue>
    </source>
</reference>
<reference evidence="1" key="1">
    <citation type="submission" date="2014-09" db="EMBL/GenBank/DDBJ databases">
        <authorList>
            <person name="Magalhaes I.L.F."/>
            <person name="Oliveira U."/>
            <person name="Santos F.R."/>
            <person name="Vidigal T.H.D.A."/>
            <person name="Brescovit A.D."/>
            <person name="Santos A.J."/>
        </authorList>
    </citation>
    <scope>NUCLEOTIDE SEQUENCE</scope>
    <source>
        <tissue evidence="1">Shoot tissue taken approximately 20 cm above the soil surface</tissue>
    </source>
</reference>
<protein>
    <submittedName>
        <fullName evidence="1">Uncharacterized protein</fullName>
    </submittedName>
</protein>
<dbReference type="EMBL" id="GBRH01251179">
    <property type="protein sequence ID" value="JAD46716.1"/>
    <property type="molecule type" value="Transcribed_RNA"/>
</dbReference>
<proteinExistence type="predicted"/>
<accession>A0A0A9A6J7</accession>
<dbReference type="AlphaFoldDB" id="A0A0A9A6J7"/>
<sequence>MKCATDSRSTTRALTIILARLFGSCSHTISLPNDETASSTCPRAR</sequence>